<comment type="caution">
    <text evidence="11">The sequence shown here is derived from an EMBL/GenBank/DDBJ whole genome shotgun (WGS) entry which is preliminary data.</text>
</comment>
<evidence type="ECO:0000256" key="10">
    <source>
        <dbReference type="SAM" id="MobiDB-lite"/>
    </source>
</evidence>
<accession>A0AA38X915</accession>
<evidence type="ECO:0000256" key="6">
    <source>
        <dbReference type="ARBA" id="ARBA00022552"/>
    </source>
</evidence>
<evidence type="ECO:0000256" key="3">
    <source>
        <dbReference type="ARBA" id="ARBA00006916"/>
    </source>
</evidence>
<dbReference type="GO" id="GO:0030688">
    <property type="term" value="C:preribosome, small subunit precursor"/>
    <property type="evidence" value="ECO:0007669"/>
    <property type="project" value="TreeGrafter"/>
</dbReference>
<keyword evidence="12" id="KW-1185">Reference proteome</keyword>
<feature type="compositionally biased region" description="Basic and acidic residues" evidence="10">
    <location>
        <begin position="39"/>
        <end position="65"/>
    </location>
</feature>
<dbReference type="EMBL" id="JAPDRK010000009">
    <property type="protein sequence ID" value="KAJ9609111.1"/>
    <property type="molecule type" value="Genomic_DNA"/>
</dbReference>
<organism evidence="11 12">
    <name type="scientific">Cladophialophora chaetospira</name>
    <dbReference type="NCBI Taxonomy" id="386627"/>
    <lineage>
        <taxon>Eukaryota</taxon>
        <taxon>Fungi</taxon>
        <taxon>Dikarya</taxon>
        <taxon>Ascomycota</taxon>
        <taxon>Pezizomycotina</taxon>
        <taxon>Eurotiomycetes</taxon>
        <taxon>Chaetothyriomycetidae</taxon>
        <taxon>Chaetothyriales</taxon>
        <taxon>Herpotrichiellaceae</taxon>
        <taxon>Cladophialophora</taxon>
    </lineage>
</organism>
<sequence>MPKRRPPANPPSTQPAPDLYRPDPSETYKSRQRWTPQDDESRLREPRLRDSYRPGRDDPKEREWADLPPVRSGVTKTKHERKNNPSTRIHSLKKQLQTRDLPGTIRQERERELATLLFEQEQSKLKQDARKNLQRYHFVRHLEKQRAERSLKKLMREKDACNDEIARKELEKQIHITEVDLNYAKYAPLGDKYISLFPKNPVQDKEQMRKRKKFEMNRLDFAILSEDQQKELRTQYAEAADLAPSATGDKPPLWYQIEKLMKDGDAQLEALRDGKLTTTKTLKANLTARGKEDPLTRTANGRNHEEVTPDWLNDDGVIDPADLDSDQDQDMDDGGFFEG</sequence>
<evidence type="ECO:0000313" key="11">
    <source>
        <dbReference type="EMBL" id="KAJ9609111.1"/>
    </source>
</evidence>
<feature type="region of interest" description="Disordered" evidence="10">
    <location>
        <begin position="1"/>
        <end position="88"/>
    </location>
</feature>
<feature type="region of interest" description="Disordered" evidence="10">
    <location>
        <begin position="287"/>
        <end position="339"/>
    </location>
</feature>
<proteinExistence type="inferred from homology"/>
<evidence type="ECO:0000256" key="9">
    <source>
        <dbReference type="SAM" id="Coils"/>
    </source>
</evidence>
<keyword evidence="8" id="KW-0539">Nucleus</keyword>
<evidence type="ECO:0000256" key="7">
    <source>
        <dbReference type="ARBA" id="ARBA00023054"/>
    </source>
</evidence>
<feature type="compositionally biased region" description="Basic and acidic residues" evidence="10">
    <location>
        <begin position="20"/>
        <end position="29"/>
    </location>
</feature>
<comment type="function">
    <text evidence="1">Involved in rRNA processing.</text>
</comment>
<reference evidence="11" key="1">
    <citation type="submission" date="2022-10" db="EMBL/GenBank/DDBJ databases">
        <title>Culturing micro-colonial fungi from biological soil crusts in the Mojave desert and describing Neophaeococcomyces mojavensis, and introducing the new genera and species Taxawa tesnikishii.</title>
        <authorList>
            <person name="Kurbessoian T."/>
            <person name="Stajich J.E."/>
        </authorList>
    </citation>
    <scope>NUCLEOTIDE SEQUENCE</scope>
    <source>
        <strain evidence="11">TK_41</strain>
    </source>
</reference>
<dbReference type="Pfam" id="PF10153">
    <property type="entry name" value="Efg1"/>
    <property type="match status" value="1"/>
</dbReference>
<dbReference type="PANTHER" id="PTHR33911:SF1">
    <property type="entry name" value="RRNA-PROCESSING PROTEIN EFG1"/>
    <property type="match status" value="1"/>
</dbReference>
<comment type="subcellular location">
    <subcellularLocation>
        <location evidence="2">Nucleus</location>
        <location evidence="2">Nucleolus</location>
    </subcellularLocation>
</comment>
<evidence type="ECO:0000256" key="5">
    <source>
        <dbReference type="ARBA" id="ARBA00019827"/>
    </source>
</evidence>
<dbReference type="Proteomes" id="UP001172673">
    <property type="component" value="Unassembled WGS sequence"/>
</dbReference>
<dbReference type="GO" id="GO:0000462">
    <property type="term" value="P:maturation of SSU-rRNA from tricistronic rRNA transcript (SSU-rRNA, 5.8S rRNA, LSU-rRNA)"/>
    <property type="evidence" value="ECO:0007669"/>
    <property type="project" value="TreeGrafter"/>
</dbReference>
<name>A0AA38X915_9EURO</name>
<protein>
    <recommendedName>
        <fullName evidence="4">rRNA-processing protein EFG1</fullName>
    </recommendedName>
    <alternativeName>
        <fullName evidence="5">rRNA-processing protein efg1</fullName>
    </alternativeName>
</protein>
<evidence type="ECO:0000256" key="4">
    <source>
        <dbReference type="ARBA" id="ARBA00018689"/>
    </source>
</evidence>
<dbReference type="AlphaFoldDB" id="A0AA38X915"/>
<dbReference type="InterPro" id="IPR019310">
    <property type="entry name" value="Efg1"/>
</dbReference>
<evidence type="ECO:0000256" key="2">
    <source>
        <dbReference type="ARBA" id="ARBA00004604"/>
    </source>
</evidence>
<evidence type="ECO:0000256" key="1">
    <source>
        <dbReference type="ARBA" id="ARBA00002773"/>
    </source>
</evidence>
<gene>
    <name evidence="11" type="primary">efg1</name>
    <name evidence="11" type="ORF">H2200_006882</name>
</gene>
<evidence type="ECO:0000256" key="8">
    <source>
        <dbReference type="ARBA" id="ARBA00023242"/>
    </source>
</evidence>
<dbReference type="GO" id="GO:0005730">
    <property type="term" value="C:nucleolus"/>
    <property type="evidence" value="ECO:0007669"/>
    <property type="project" value="UniProtKB-SubCell"/>
</dbReference>
<keyword evidence="7 9" id="KW-0175">Coiled coil</keyword>
<feature type="coiled-coil region" evidence="9">
    <location>
        <begin position="144"/>
        <end position="171"/>
    </location>
</feature>
<feature type="compositionally biased region" description="Acidic residues" evidence="10">
    <location>
        <begin position="312"/>
        <end position="339"/>
    </location>
</feature>
<comment type="similarity">
    <text evidence="3">Belongs to the EFG1 family.</text>
</comment>
<dbReference type="PANTHER" id="PTHR33911">
    <property type="entry name" value="RRNA-PROCESSING PROTEIN EFG1"/>
    <property type="match status" value="1"/>
</dbReference>
<dbReference type="InterPro" id="IPR050786">
    <property type="entry name" value="EFG1_rRNA-proc"/>
</dbReference>
<keyword evidence="6" id="KW-0698">rRNA processing</keyword>
<evidence type="ECO:0000313" key="12">
    <source>
        <dbReference type="Proteomes" id="UP001172673"/>
    </source>
</evidence>